<dbReference type="Proteomes" id="UP001198983">
    <property type="component" value="Chromosome"/>
</dbReference>
<evidence type="ECO:0000259" key="4">
    <source>
        <dbReference type="PROSITE" id="PS51462"/>
    </source>
</evidence>
<dbReference type="PROSITE" id="PS51462">
    <property type="entry name" value="NUDIX"/>
    <property type="match status" value="1"/>
</dbReference>
<evidence type="ECO:0000256" key="3">
    <source>
        <dbReference type="RuleBase" id="RU003476"/>
    </source>
</evidence>
<dbReference type="GO" id="GO:0005829">
    <property type="term" value="C:cytosol"/>
    <property type="evidence" value="ECO:0007669"/>
    <property type="project" value="TreeGrafter"/>
</dbReference>
<dbReference type="RefSeq" id="WP_074915358.1">
    <property type="nucleotide sequence ID" value="NZ_CP081135.1"/>
</dbReference>
<keyword evidence="2 3" id="KW-0378">Hydrolase</keyword>
<dbReference type="InterPro" id="IPR020476">
    <property type="entry name" value="Nudix_hydrolase"/>
</dbReference>
<organism evidence="5 6">
    <name type="scientific">Terrisporobacter hibernicus</name>
    <dbReference type="NCBI Taxonomy" id="2813371"/>
    <lineage>
        <taxon>Bacteria</taxon>
        <taxon>Bacillati</taxon>
        <taxon>Bacillota</taxon>
        <taxon>Clostridia</taxon>
        <taxon>Peptostreptococcales</taxon>
        <taxon>Peptostreptococcaceae</taxon>
        <taxon>Terrisporobacter</taxon>
    </lineage>
</organism>
<dbReference type="PANTHER" id="PTHR11839:SF18">
    <property type="entry name" value="NUDIX HYDROLASE DOMAIN-CONTAINING PROTEIN"/>
    <property type="match status" value="1"/>
</dbReference>
<dbReference type="GO" id="GO:0016462">
    <property type="term" value="F:pyrophosphatase activity"/>
    <property type="evidence" value="ECO:0007669"/>
    <property type="project" value="UniProtKB-ARBA"/>
</dbReference>
<dbReference type="InterPro" id="IPR015797">
    <property type="entry name" value="NUDIX_hydrolase-like_dom_sf"/>
</dbReference>
<dbReference type="CDD" id="cd03424">
    <property type="entry name" value="NUDIX_ADPRase_Nudt5_UGPPase_Nudt14"/>
    <property type="match status" value="1"/>
</dbReference>
<evidence type="ECO:0000313" key="5">
    <source>
        <dbReference type="EMBL" id="UEL46850.1"/>
    </source>
</evidence>
<keyword evidence="6" id="KW-1185">Reference proteome</keyword>
<name>A0AAX2ZEP6_9FIRM</name>
<feature type="domain" description="Nudix hydrolase" evidence="4">
    <location>
        <begin position="40"/>
        <end position="168"/>
    </location>
</feature>
<dbReference type="PRINTS" id="PR00502">
    <property type="entry name" value="NUDIXFAMILY"/>
</dbReference>
<dbReference type="EMBL" id="CP081135">
    <property type="protein sequence ID" value="UEL46850.1"/>
    <property type="molecule type" value="Genomic_DNA"/>
</dbReference>
<dbReference type="Gene3D" id="3.90.79.10">
    <property type="entry name" value="Nucleoside Triphosphate Pyrophosphohydrolase"/>
    <property type="match status" value="1"/>
</dbReference>
<evidence type="ECO:0000256" key="1">
    <source>
        <dbReference type="ARBA" id="ARBA00001946"/>
    </source>
</evidence>
<evidence type="ECO:0000313" key="6">
    <source>
        <dbReference type="Proteomes" id="UP001198983"/>
    </source>
</evidence>
<dbReference type="GO" id="GO:0019693">
    <property type="term" value="P:ribose phosphate metabolic process"/>
    <property type="evidence" value="ECO:0007669"/>
    <property type="project" value="TreeGrafter"/>
</dbReference>
<dbReference type="GO" id="GO:0006753">
    <property type="term" value="P:nucleoside phosphate metabolic process"/>
    <property type="evidence" value="ECO:0007669"/>
    <property type="project" value="TreeGrafter"/>
</dbReference>
<dbReference type="InterPro" id="IPR000086">
    <property type="entry name" value="NUDIX_hydrolase_dom"/>
</dbReference>
<dbReference type="FunFam" id="3.90.79.10:FF:000024">
    <property type="entry name" value="ADP-ribose pyrophosphatase"/>
    <property type="match status" value="1"/>
</dbReference>
<proteinExistence type="inferred from homology"/>
<reference evidence="5 6" key="1">
    <citation type="journal article" date="2023" name="Int. J. Syst. Evol. Microbiol.">
        <title>Terrisporobacter hibernicus sp. nov., isolated from bovine faeces in Northern Ireland.</title>
        <authorList>
            <person name="Mitchell M."/>
            <person name="Nguyen S.V."/>
            <person name="Connor M."/>
            <person name="Fairley D.J."/>
            <person name="Donoghue O."/>
            <person name="Marshall H."/>
            <person name="Koolman L."/>
            <person name="McMullan G."/>
            <person name="Schaffer K.E."/>
            <person name="McGrath J.W."/>
            <person name="Fanning S."/>
        </authorList>
    </citation>
    <scope>NUCLEOTIDE SEQUENCE [LARGE SCALE GENOMIC DNA]</scope>
    <source>
        <strain evidence="5 6">MCA3</strain>
    </source>
</reference>
<comment type="cofactor">
    <cofactor evidence="1">
        <name>Mg(2+)</name>
        <dbReference type="ChEBI" id="CHEBI:18420"/>
    </cofactor>
</comment>
<dbReference type="PANTHER" id="PTHR11839">
    <property type="entry name" value="UDP/ADP-SUGAR PYROPHOSPHATASE"/>
    <property type="match status" value="1"/>
</dbReference>
<dbReference type="Pfam" id="PF00293">
    <property type="entry name" value="NUDIX"/>
    <property type="match status" value="1"/>
</dbReference>
<protein>
    <submittedName>
        <fullName evidence="5">NUDIX hydrolase</fullName>
    </submittedName>
</protein>
<dbReference type="InterPro" id="IPR020084">
    <property type="entry name" value="NUDIX_hydrolase_CS"/>
</dbReference>
<sequence>MITKETTVSSDLIYTGKTIKLRVDTVEVPNKGYQKREIIEHKGAVAIVAITDDNKIVLVKQYRKAVEKELYELPAGKIEIGEDPLDCAIRELKEETGYSVDSLKLIHKYYATPGFSNQLVFIYLAKNLIPGESHLEEDEFLEVHELDKEEAYNMVISNEICDSKTVIGILLTKELI</sequence>
<evidence type="ECO:0000256" key="2">
    <source>
        <dbReference type="ARBA" id="ARBA00022801"/>
    </source>
</evidence>
<gene>
    <name evidence="5" type="ORF">JW646_14575</name>
</gene>
<dbReference type="KEGG" id="tem:JW646_14575"/>
<comment type="similarity">
    <text evidence="3">Belongs to the Nudix hydrolase family.</text>
</comment>
<dbReference type="PROSITE" id="PS00893">
    <property type="entry name" value="NUDIX_BOX"/>
    <property type="match status" value="1"/>
</dbReference>
<accession>A0AAX2ZEP6</accession>
<dbReference type="AlphaFoldDB" id="A0AAX2ZEP6"/>
<dbReference type="SUPFAM" id="SSF55811">
    <property type="entry name" value="Nudix"/>
    <property type="match status" value="1"/>
</dbReference>